<proteinExistence type="predicted"/>
<keyword evidence="3" id="KW-0863">Zinc-finger</keyword>
<dbReference type="GO" id="GO:0005634">
    <property type="term" value="C:nucleus"/>
    <property type="evidence" value="ECO:0007669"/>
    <property type="project" value="UniProtKB-SubCell"/>
</dbReference>
<evidence type="ECO:0000313" key="7">
    <source>
        <dbReference type="EMBL" id="CAE6470767.1"/>
    </source>
</evidence>
<keyword evidence="4" id="KW-0862">Zinc</keyword>
<evidence type="ECO:0000256" key="2">
    <source>
        <dbReference type="ARBA" id="ARBA00022723"/>
    </source>
</evidence>
<accession>A0A8H3C1M0</accession>
<evidence type="ECO:0000256" key="6">
    <source>
        <dbReference type="SAM" id="MobiDB-lite"/>
    </source>
</evidence>
<dbReference type="PANTHER" id="PTHR46481:SF10">
    <property type="entry name" value="ZINC FINGER BED DOMAIN-CONTAINING PROTEIN 39"/>
    <property type="match status" value="1"/>
</dbReference>
<name>A0A8H3C1M0_9AGAM</name>
<dbReference type="EMBL" id="CAJMWS010001001">
    <property type="protein sequence ID" value="CAE6470767.1"/>
    <property type="molecule type" value="Genomic_DNA"/>
</dbReference>
<evidence type="ECO:0000256" key="4">
    <source>
        <dbReference type="ARBA" id="ARBA00022833"/>
    </source>
</evidence>
<protein>
    <recommendedName>
        <fullName evidence="9">BED-type domain-containing protein</fullName>
    </recommendedName>
</protein>
<evidence type="ECO:0008006" key="9">
    <source>
        <dbReference type="Google" id="ProtNLM"/>
    </source>
</evidence>
<dbReference type="GO" id="GO:0008270">
    <property type="term" value="F:zinc ion binding"/>
    <property type="evidence" value="ECO:0007669"/>
    <property type="project" value="UniProtKB-KW"/>
</dbReference>
<comment type="caution">
    <text evidence="7">The sequence shown here is derived from an EMBL/GenBank/DDBJ whole genome shotgun (WGS) entry which is preliminary data.</text>
</comment>
<dbReference type="Proteomes" id="UP000663846">
    <property type="component" value="Unassembled WGS sequence"/>
</dbReference>
<organism evidence="7 8">
    <name type="scientific">Rhizoctonia solani</name>
    <dbReference type="NCBI Taxonomy" id="456999"/>
    <lineage>
        <taxon>Eukaryota</taxon>
        <taxon>Fungi</taxon>
        <taxon>Dikarya</taxon>
        <taxon>Basidiomycota</taxon>
        <taxon>Agaricomycotina</taxon>
        <taxon>Agaricomycetes</taxon>
        <taxon>Cantharellales</taxon>
        <taxon>Ceratobasidiaceae</taxon>
        <taxon>Rhizoctonia</taxon>
    </lineage>
</organism>
<comment type="subcellular location">
    <subcellularLocation>
        <location evidence="1">Nucleus</location>
    </subcellularLocation>
</comment>
<dbReference type="InterPro" id="IPR052035">
    <property type="entry name" value="ZnF_BED_domain_contain"/>
</dbReference>
<evidence type="ECO:0000256" key="1">
    <source>
        <dbReference type="ARBA" id="ARBA00004123"/>
    </source>
</evidence>
<evidence type="ECO:0000256" key="5">
    <source>
        <dbReference type="ARBA" id="ARBA00023242"/>
    </source>
</evidence>
<feature type="region of interest" description="Disordered" evidence="6">
    <location>
        <begin position="47"/>
        <end position="144"/>
    </location>
</feature>
<feature type="compositionally biased region" description="Basic residues" evidence="6">
    <location>
        <begin position="51"/>
        <end position="68"/>
    </location>
</feature>
<evidence type="ECO:0000256" key="3">
    <source>
        <dbReference type="ARBA" id="ARBA00022771"/>
    </source>
</evidence>
<keyword evidence="2" id="KW-0479">Metal-binding</keyword>
<evidence type="ECO:0000313" key="8">
    <source>
        <dbReference type="Proteomes" id="UP000663846"/>
    </source>
</evidence>
<dbReference type="AlphaFoldDB" id="A0A8H3C1M0"/>
<keyword evidence="5" id="KW-0539">Nucleus</keyword>
<dbReference type="PANTHER" id="PTHR46481">
    <property type="entry name" value="ZINC FINGER BED DOMAIN-CONTAINING PROTEIN 4"/>
    <property type="match status" value="1"/>
</dbReference>
<reference evidence="7" key="1">
    <citation type="submission" date="2021-01" db="EMBL/GenBank/DDBJ databases">
        <authorList>
            <person name="Kaushik A."/>
        </authorList>
    </citation>
    <scope>NUCLEOTIDE SEQUENCE</scope>
    <source>
        <strain evidence="7">AG1-1C</strain>
    </source>
</reference>
<sequence>MDIVVGFFEACACCPKMDSSALQLTELQVKQLTELVYTRIKSLLRDPPSNRVKRKRASRTGRQSRKSPTKIQWLGADNDDSDLNFDPQPTPESYASDPEYIEDNTPEPEDSEEVPHASLDQNALKLDPQLSMQKRRKISETETDRAGVGAYVEDNANIDRKYGNKRGPRGITRQWALSNYEAPNPTRHPATSEPIWLFKCKYCNSIRRFPRTENCSEFSNEPRKISATNLAAHLNKCTRLPADRKLKSVKARLNQPSSSEVLTAAESSVASVFRSSAPAPAPLAISNTLFRSTLIQSVIRDNHPLTFGEGLGMQQVFALVSPDIKLPSYQTMRADLDKLYEVLKGRISYLLKSQDSRFVITSDTWTSKTFAYSLGGVVITFIDKGWNVQEFVLDVVYLDADHTGTGMG</sequence>
<gene>
    <name evidence="7" type="ORF">RDB_LOCUS175392</name>
</gene>
<feature type="compositionally biased region" description="Acidic residues" evidence="6">
    <location>
        <begin position="99"/>
        <end position="112"/>
    </location>
</feature>